<organism evidence="1 2">
    <name type="scientific">Dentiscutata erythropus</name>
    <dbReference type="NCBI Taxonomy" id="1348616"/>
    <lineage>
        <taxon>Eukaryota</taxon>
        <taxon>Fungi</taxon>
        <taxon>Fungi incertae sedis</taxon>
        <taxon>Mucoromycota</taxon>
        <taxon>Glomeromycotina</taxon>
        <taxon>Glomeromycetes</taxon>
        <taxon>Diversisporales</taxon>
        <taxon>Gigasporaceae</taxon>
        <taxon>Dentiscutata</taxon>
    </lineage>
</organism>
<evidence type="ECO:0000313" key="2">
    <source>
        <dbReference type="Proteomes" id="UP000789405"/>
    </source>
</evidence>
<proteinExistence type="predicted"/>
<protein>
    <submittedName>
        <fullName evidence="1">25008_t:CDS:1</fullName>
    </submittedName>
</protein>
<name>A0A9N9P442_9GLOM</name>
<evidence type="ECO:0000313" key="1">
    <source>
        <dbReference type="EMBL" id="CAG8789419.1"/>
    </source>
</evidence>
<feature type="non-terminal residue" evidence="1">
    <location>
        <position position="86"/>
    </location>
</feature>
<comment type="caution">
    <text evidence="1">The sequence shown here is derived from an EMBL/GenBank/DDBJ whole genome shotgun (WGS) entry which is preliminary data.</text>
</comment>
<dbReference type="Proteomes" id="UP000789405">
    <property type="component" value="Unassembled WGS sequence"/>
</dbReference>
<sequence>PQKRIEFYINGESTGFMETKDIEFNEFPLKIGHSTLYADFQGQMRLDQFDLLHFFLSKEGEQIKKRMYKSLSIKDGLGPVNDRNRY</sequence>
<dbReference type="AlphaFoldDB" id="A0A9N9P442"/>
<keyword evidence="2" id="KW-1185">Reference proteome</keyword>
<dbReference type="EMBL" id="CAJVPY010026226">
    <property type="protein sequence ID" value="CAG8789419.1"/>
    <property type="molecule type" value="Genomic_DNA"/>
</dbReference>
<reference evidence="1" key="1">
    <citation type="submission" date="2021-06" db="EMBL/GenBank/DDBJ databases">
        <authorList>
            <person name="Kallberg Y."/>
            <person name="Tangrot J."/>
            <person name="Rosling A."/>
        </authorList>
    </citation>
    <scope>NUCLEOTIDE SEQUENCE</scope>
    <source>
        <strain evidence="1">MA453B</strain>
    </source>
</reference>
<gene>
    <name evidence="1" type="ORF">DERYTH_LOCUS21101</name>
</gene>
<accession>A0A9N9P442</accession>